<sequence length="206" mass="24000">MNGRRRSHAFFQDRDPPGVATETCAWPGCREAGEYRAPRDRSLREYDNYCLEHVREYNKRWNYYADMSEEEVEASVRADTTWGRPSWKLGHVHAGLGTSAAAYRAFKAGRVKDSFDFFEEEAAEHKREQRYNHEYAAGRPQRGTDQDKAMRVMDLEWPLTKEGLKARYKELVKRYHPDLNPGDKASEERFKAVNQAYKTLLNGLNA</sequence>
<gene>
    <name evidence="3" type="ORF">C882_2567</name>
</gene>
<dbReference type="eggNOG" id="COG0484">
    <property type="taxonomic scope" value="Bacteria"/>
</dbReference>
<reference evidence="3 4" key="1">
    <citation type="journal article" date="2013" name="Genome Announc.">
        <title>Draft Genome Sequence of an Alphaproteobacterium, Caenispirillum salinarum AK4(T), Isolated from a Solar Saltern.</title>
        <authorList>
            <person name="Khatri I."/>
            <person name="Singh A."/>
            <person name="Korpole S."/>
            <person name="Pinnaka A.K."/>
            <person name="Subramanian S."/>
        </authorList>
    </citation>
    <scope>NUCLEOTIDE SEQUENCE [LARGE SCALE GENOMIC DNA]</scope>
    <source>
        <strain evidence="3 4">AK4</strain>
    </source>
</reference>
<dbReference type="InterPro" id="IPR036869">
    <property type="entry name" value="J_dom_sf"/>
</dbReference>
<dbReference type="EMBL" id="ANHY01000003">
    <property type="protein sequence ID" value="EKV32488.1"/>
    <property type="molecule type" value="Genomic_DNA"/>
</dbReference>
<dbReference type="SUPFAM" id="SSF46565">
    <property type="entry name" value="Chaperone J-domain"/>
    <property type="match status" value="1"/>
</dbReference>
<dbReference type="STRING" id="1238182.C882_2567"/>
<comment type="caution">
    <text evidence="3">The sequence shown here is derived from an EMBL/GenBank/DDBJ whole genome shotgun (WGS) entry which is preliminary data.</text>
</comment>
<dbReference type="PRINTS" id="PR00625">
    <property type="entry name" value="JDOMAIN"/>
</dbReference>
<dbReference type="OrthoDB" id="9786294at2"/>
<dbReference type="RefSeq" id="WP_009538976.1">
    <property type="nucleotide sequence ID" value="NZ_ANHY01000003.1"/>
</dbReference>
<dbReference type="Pfam" id="PF00226">
    <property type="entry name" value="DnaJ"/>
    <property type="match status" value="1"/>
</dbReference>
<dbReference type="InterPro" id="IPR051938">
    <property type="entry name" value="Apopto_cytoskel_mod"/>
</dbReference>
<evidence type="ECO:0000259" key="2">
    <source>
        <dbReference type="PROSITE" id="PS50076"/>
    </source>
</evidence>
<dbReference type="CDD" id="cd06257">
    <property type="entry name" value="DnaJ"/>
    <property type="match status" value="1"/>
</dbReference>
<organism evidence="3 4">
    <name type="scientific">Caenispirillum salinarum AK4</name>
    <dbReference type="NCBI Taxonomy" id="1238182"/>
    <lineage>
        <taxon>Bacteria</taxon>
        <taxon>Pseudomonadati</taxon>
        <taxon>Pseudomonadota</taxon>
        <taxon>Alphaproteobacteria</taxon>
        <taxon>Rhodospirillales</taxon>
        <taxon>Novispirillaceae</taxon>
        <taxon>Caenispirillum</taxon>
    </lineage>
</organism>
<keyword evidence="4" id="KW-1185">Reference proteome</keyword>
<evidence type="ECO:0000256" key="1">
    <source>
        <dbReference type="ARBA" id="ARBA00023186"/>
    </source>
</evidence>
<dbReference type="PANTHER" id="PTHR44145">
    <property type="entry name" value="DNAJ HOMOLOG SUBFAMILY A MEMBER 3, MITOCHONDRIAL"/>
    <property type="match status" value="1"/>
</dbReference>
<dbReference type="PROSITE" id="PS50076">
    <property type="entry name" value="DNAJ_2"/>
    <property type="match status" value="1"/>
</dbReference>
<evidence type="ECO:0000313" key="3">
    <source>
        <dbReference type="EMBL" id="EKV32488.1"/>
    </source>
</evidence>
<keyword evidence="1" id="KW-0143">Chaperone</keyword>
<protein>
    <recommendedName>
        <fullName evidence="2">J domain-containing protein</fullName>
    </recommendedName>
</protein>
<dbReference type="AlphaFoldDB" id="K9HQC4"/>
<accession>K9HQC4</accession>
<dbReference type="Gene3D" id="1.10.287.110">
    <property type="entry name" value="DnaJ domain"/>
    <property type="match status" value="1"/>
</dbReference>
<dbReference type="SMART" id="SM00271">
    <property type="entry name" value="DnaJ"/>
    <property type="match status" value="1"/>
</dbReference>
<dbReference type="Proteomes" id="UP000009881">
    <property type="component" value="Unassembled WGS sequence"/>
</dbReference>
<evidence type="ECO:0000313" key="4">
    <source>
        <dbReference type="Proteomes" id="UP000009881"/>
    </source>
</evidence>
<name>K9HQC4_9PROT</name>
<proteinExistence type="predicted"/>
<dbReference type="PANTHER" id="PTHR44145:SF3">
    <property type="entry name" value="DNAJ HOMOLOG SUBFAMILY A MEMBER 3, MITOCHONDRIAL"/>
    <property type="match status" value="1"/>
</dbReference>
<feature type="domain" description="J" evidence="2">
    <location>
        <begin position="148"/>
        <end position="205"/>
    </location>
</feature>
<dbReference type="InterPro" id="IPR001623">
    <property type="entry name" value="DnaJ_domain"/>
</dbReference>